<protein>
    <recommendedName>
        <fullName evidence="3">Nucleotidyltransferase</fullName>
    </recommendedName>
</protein>
<name>A0A3A8JGM2_9BACT</name>
<evidence type="ECO:0008006" key="3">
    <source>
        <dbReference type="Google" id="ProtNLM"/>
    </source>
</evidence>
<accession>A0A3A8JGM2</accession>
<dbReference type="AlphaFoldDB" id="A0A3A8JGM2"/>
<reference evidence="2" key="1">
    <citation type="submission" date="2018-09" db="EMBL/GenBank/DDBJ databases">
        <authorList>
            <person name="Livingstone P.G."/>
            <person name="Whitworth D.E."/>
        </authorList>
    </citation>
    <scope>NUCLEOTIDE SEQUENCE [LARGE SCALE GENOMIC DNA]</scope>
    <source>
        <strain evidence="2">CA043D</strain>
    </source>
</reference>
<dbReference type="RefSeq" id="WP_120607908.1">
    <property type="nucleotide sequence ID" value="NZ_RAWE01000299.1"/>
</dbReference>
<gene>
    <name evidence="1" type="ORF">D7X32_40780</name>
</gene>
<proteinExistence type="predicted"/>
<keyword evidence="2" id="KW-1185">Reference proteome</keyword>
<comment type="caution">
    <text evidence="1">The sequence shown here is derived from an EMBL/GenBank/DDBJ whole genome shotgun (WGS) entry which is preliminary data.</text>
</comment>
<dbReference type="EMBL" id="RAWE01000299">
    <property type="protein sequence ID" value="RKG94882.1"/>
    <property type="molecule type" value="Genomic_DNA"/>
</dbReference>
<dbReference type="Proteomes" id="UP000268313">
    <property type="component" value="Unassembled WGS sequence"/>
</dbReference>
<organism evidence="1 2">
    <name type="scientific">Corallococcus carmarthensis</name>
    <dbReference type="NCBI Taxonomy" id="2316728"/>
    <lineage>
        <taxon>Bacteria</taxon>
        <taxon>Pseudomonadati</taxon>
        <taxon>Myxococcota</taxon>
        <taxon>Myxococcia</taxon>
        <taxon>Myxococcales</taxon>
        <taxon>Cystobacterineae</taxon>
        <taxon>Myxococcaceae</taxon>
        <taxon>Corallococcus</taxon>
    </lineage>
</organism>
<evidence type="ECO:0000313" key="1">
    <source>
        <dbReference type="EMBL" id="RKG94882.1"/>
    </source>
</evidence>
<evidence type="ECO:0000313" key="2">
    <source>
        <dbReference type="Proteomes" id="UP000268313"/>
    </source>
</evidence>
<dbReference type="OrthoDB" id="5487354at2"/>
<sequence>MGGRFTLKGSAELEARIARVVGDAATIIQGHVPRSTLRTLALMGGYGRGEGGVDRRDGAERPHNNLDFLLVLERAPRAGLKAELDEALEPLRERHGLGLDLGIMTVRSLRKSPCLVMWYDARFGHKTVAGDASFLPGLTHFTRDAILPDDVRNLAVNRGTLLVINEALRDKGSLDDEEARRTILRHTAKAIIGYGDALLFFLGAYDWSYAEKRRRMAGRHDVPDGFRRLYEEASAFRLEPDDTRFAPRELGPWMDEVRTRLADVHLACEAARLSVPGLKWAGYVERTLKHSLGEGGLRPGVWLRRVRNLVRFRPGASPELGLRARLGLRLGGPRGVLAAAFPFVAFDVGGTQGAGFARRVLGAASGSPADLRRAYLRCWSESGDPNFAHVARKLGLVLGAGS</sequence>